<comment type="caution">
    <text evidence="8">The sequence shown here is derived from an EMBL/GenBank/DDBJ whole genome shotgun (WGS) entry which is preliminary data.</text>
</comment>
<feature type="region of interest" description="Disordered" evidence="6">
    <location>
        <begin position="404"/>
        <end position="636"/>
    </location>
</feature>
<accession>A0A8H5HIP7</accession>
<keyword evidence="1" id="KW-0479">Metal-binding</keyword>
<dbReference type="InterPro" id="IPR013087">
    <property type="entry name" value="Znf_C2H2_type"/>
</dbReference>
<proteinExistence type="predicted"/>
<dbReference type="PROSITE" id="PS00028">
    <property type="entry name" value="ZINC_FINGER_C2H2_1"/>
    <property type="match status" value="2"/>
</dbReference>
<dbReference type="GO" id="GO:0031519">
    <property type="term" value="C:PcG protein complex"/>
    <property type="evidence" value="ECO:0007669"/>
    <property type="project" value="TreeGrafter"/>
</dbReference>
<feature type="compositionally biased region" description="Low complexity" evidence="6">
    <location>
        <begin position="539"/>
        <end position="559"/>
    </location>
</feature>
<evidence type="ECO:0000256" key="5">
    <source>
        <dbReference type="PROSITE-ProRule" id="PRU00042"/>
    </source>
</evidence>
<feature type="compositionally biased region" description="Low complexity" evidence="6">
    <location>
        <begin position="507"/>
        <end position="528"/>
    </location>
</feature>
<gene>
    <name evidence="8" type="ORF">D9757_006959</name>
</gene>
<keyword evidence="3 5" id="KW-0863">Zinc-finger</keyword>
<feature type="compositionally biased region" description="Low complexity" evidence="6">
    <location>
        <begin position="612"/>
        <end position="627"/>
    </location>
</feature>
<dbReference type="SMART" id="SM00355">
    <property type="entry name" value="ZnF_C2H2"/>
    <property type="match status" value="2"/>
</dbReference>
<evidence type="ECO:0000256" key="1">
    <source>
        <dbReference type="ARBA" id="ARBA00022723"/>
    </source>
</evidence>
<dbReference type="PANTHER" id="PTHR14003">
    <property type="entry name" value="TRANSCRIPTIONAL REPRESSOR PROTEIN YY"/>
    <property type="match status" value="1"/>
</dbReference>
<keyword evidence="9" id="KW-1185">Reference proteome</keyword>
<reference evidence="8 9" key="1">
    <citation type="journal article" date="2020" name="ISME J.">
        <title>Uncovering the hidden diversity of litter-decomposition mechanisms in mushroom-forming fungi.</title>
        <authorList>
            <person name="Floudas D."/>
            <person name="Bentzer J."/>
            <person name="Ahren D."/>
            <person name="Johansson T."/>
            <person name="Persson P."/>
            <person name="Tunlid A."/>
        </authorList>
    </citation>
    <scope>NUCLEOTIDE SEQUENCE [LARGE SCALE GENOMIC DNA]</scope>
    <source>
        <strain evidence="8 9">CBS 406.79</strain>
    </source>
</reference>
<feature type="domain" description="C2H2-type" evidence="7">
    <location>
        <begin position="692"/>
        <end position="721"/>
    </location>
</feature>
<feature type="region of interest" description="Disordered" evidence="6">
    <location>
        <begin position="11"/>
        <end position="30"/>
    </location>
</feature>
<evidence type="ECO:0000256" key="6">
    <source>
        <dbReference type="SAM" id="MobiDB-lite"/>
    </source>
</evidence>
<evidence type="ECO:0000256" key="2">
    <source>
        <dbReference type="ARBA" id="ARBA00022737"/>
    </source>
</evidence>
<dbReference type="SUPFAM" id="SSF57667">
    <property type="entry name" value="beta-beta-alpha zinc fingers"/>
    <property type="match status" value="1"/>
</dbReference>
<sequence>MAPQFIHPCTCASMSSSSSSSSPPLTDDDAMEYPYAHHPYPSWSPAFKKASLGSQNHLSIYIPPAPHSAIVDPAWSRSQCPPVSASTSSSSSLANAVDCDSPKHDLSNLHDHHHQSPHVLSHSHSLPQMHISRCSQRHHQQQHRNSNAFYPHPIDSANTYQTVLAPGQPSPTDSPLLSPYIQNDQYTGNGHSCYGSFSLPMNMLDSYSYNTLSDGSAHYQDNMSYSYTMIPSQMQAIDVQQKEPEQQQQEQACDPRYVSGHEIGGGIDHLVAQAVNGEDDVEAENDSEHGGDQGYSDYSSRRPSLSATAAFEPTYSPHYRQSQSPRDGGEGGGEDEDDAELDAESDDYDYDDARDGDYIYRDRSRSAAQSRHQHHQLSFSTMGDMMSLDDSMLHVEATVGITASGRRRAATESAGPSPYGNENYPSPAGVSTSTFEWNPRSPFSPAPMHSPSPPLGGGGAGAGAGGMRTRAGTTIGHPSSSSSSIRNRYSPYPSSSAGYDNFSLGDSSMVSVRSRRASSYSSEASSSAGHSHPPLTPNTPGTPISPSIGSSSSAFSSTTMGVVIRSGCGEGGGRTRSRPSNSLPAPVPIPNLTKKSRGRRVPTVSILDSNSRKNSSASSEYSNSSSSVGGGGGGAIEGMGGGSGGVGGGAGGRGGKGVRVHTCKVPGCGKCFARGEHLKRHIRSIHTYDKPHKCPYLGCGKDFSRHDNLGQHMRVHKDYRPPR</sequence>
<keyword evidence="4" id="KW-0862">Zinc</keyword>
<feature type="region of interest" description="Disordered" evidence="6">
    <location>
        <begin position="238"/>
        <end position="263"/>
    </location>
</feature>
<dbReference type="AlphaFoldDB" id="A0A8H5HIP7"/>
<feature type="compositionally biased region" description="Low complexity" evidence="6">
    <location>
        <begin position="13"/>
        <end position="22"/>
    </location>
</feature>
<feature type="region of interest" description="Disordered" evidence="6">
    <location>
        <begin position="80"/>
        <end position="99"/>
    </location>
</feature>
<dbReference type="EMBL" id="JAACJN010000045">
    <property type="protein sequence ID" value="KAF5383989.1"/>
    <property type="molecule type" value="Genomic_DNA"/>
</dbReference>
<feature type="compositionally biased region" description="Pro residues" evidence="6">
    <location>
        <begin position="442"/>
        <end position="454"/>
    </location>
</feature>
<dbReference type="OrthoDB" id="6365676at2759"/>
<evidence type="ECO:0000313" key="9">
    <source>
        <dbReference type="Proteomes" id="UP000518752"/>
    </source>
</evidence>
<dbReference type="Gene3D" id="3.30.160.60">
    <property type="entry name" value="Classic Zinc Finger"/>
    <property type="match status" value="2"/>
</dbReference>
<feature type="compositionally biased region" description="Low complexity" evidence="6">
    <location>
        <begin position="478"/>
        <end position="496"/>
    </location>
</feature>
<feature type="domain" description="C2H2-type" evidence="7">
    <location>
        <begin position="661"/>
        <end position="691"/>
    </location>
</feature>
<dbReference type="FunFam" id="3.30.160.60:FF:000100">
    <property type="entry name" value="Zinc finger 45-like"/>
    <property type="match status" value="1"/>
</dbReference>
<keyword evidence="2" id="KW-0677">Repeat</keyword>
<evidence type="ECO:0000256" key="4">
    <source>
        <dbReference type="ARBA" id="ARBA00022833"/>
    </source>
</evidence>
<dbReference type="PANTHER" id="PTHR14003:SF19">
    <property type="entry name" value="YY2 TRANSCRIPTION FACTOR"/>
    <property type="match status" value="1"/>
</dbReference>
<dbReference type="GO" id="GO:0000978">
    <property type="term" value="F:RNA polymerase II cis-regulatory region sequence-specific DNA binding"/>
    <property type="evidence" value="ECO:0007669"/>
    <property type="project" value="TreeGrafter"/>
</dbReference>
<protein>
    <recommendedName>
        <fullName evidence="7">C2H2-type domain-containing protein</fullName>
    </recommendedName>
</protein>
<feature type="compositionally biased region" description="Gly residues" evidence="6">
    <location>
        <begin position="455"/>
        <end position="466"/>
    </location>
</feature>
<feature type="region of interest" description="Disordered" evidence="6">
    <location>
        <begin position="279"/>
        <end position="355"/>
    </location>
</feature>
<evidence type="ECO:0000256" key="3">
    <source>
        <dbReference type="ARBA" id="ARBA00022771"/>
    </source>
</evidence>
<dbReference type="Pfam" id="PF00096">
    <property type="entry name" value="zf-C2H2"/>
    <property type="match status" value="2"/>
</dbReference>
<dbReference type="PROSITE" id="PS50157">
    <property type="entry name" value="ZINC_FINGER_C2H2_2"/>
    <property type="match status" value="2"/>
</dbReference>
<dbReference type="InterPro" id="IPR036236">
    <property type="entry name" value="Znf_C2H2_sf"/>
</dbReference>
<organism evidence="8 9">
    <name type="scientific">Collybiopsis confluens</name>
    <dbReference type="NCBI Taxonomy" id="2823264"/>
    <lineage>
        <taxon>Eukaryota</taxon>
        <taxon>Fungi</taxon>
        <taxon>Dikarya</taxon>
        <taxon>Basidiomycota</taxon>
        <taxon>Agaricomycotina</taxon>
        <taxon>Agaricomycetes</taxon>
        <taxon>Agaricomycetidae</taxon>
        <taxon>Agaricales</taxon>
        <taxon>Marasmiineae</taxon>
        <taxon>Omphalotaceae</taxon>
        <taxon>Collybiopsis</taxon>
    </lineage>
</organism>
<dbReference type="GO" id="GO:0000981">
    <property type="term" value="F:DNA-binding transcription factor activity, RNA polymerase II-specific"/>
    <property type="evidence" value="ECO:0007669"/>
    <property type="project" value="TreeGrafter"/>
</dbReference>
<feature type="compositionally biased region" description="Acidic residues" evidence="6">
    <location>
        <begin position="332"/>
        <end position="350"/>
    </location>
</feature>
<dbReference type="GO" id="GO:0000785">
    <property type="term" value="C:chromatin"/>
    <property type="evidence" value="ECO:0007669"/>
    <property type="project" value="TreeGrafter"/>
</dbReference>
<dbReference type="GO" id="GO:0005667">
    <property type="term" value="C:transcription regulator complex"/>
    <property type="evidence" value="ECO:0007669"/>
    <property type="project" value="TreeGrafter"/>
</dbReference>
<feature type="compositionally biased region" description="Polar residues" evidence="6">
    <location>
        <begin position="296"/>
        <end position="307"/>
    </location>
</feature>
<name>A0A8H5HIP7_9AGAR</name>
<dbReference type="Proteomes" id="UP000518752">
    <property type="component" value="Unassembled WGS sequence"/>
</dbReference>
<dbReference type="GO" id="GO:0008270">
    <property type="term" value="F:zinc ion binding"/>
    <property type="evidence" value="ECO:0007669"/>
    <property type="project" value="UniProtKB-KW"/>
</dbReference>
<evidence type="ECO:0000259" key="7">
    <source>
        <dbReference type="PROSITE" id="PS50157"/>
    </source>
</evidence>
<evidence type="ECO:0000313" key="8">
    <source>
        <dbReference type="EMBL" id="KAF5383989.1"/>
    </source>
</evidence>